<comment type="caution">
    <text evidence="1">The sequence shown here is derived from an EMBL/GenBank/DDBJ whole genome shotgun (WGS) entry which is preliminary data.</text>
</comment>
<organism evidence="1 2">
    <name type="scientific">Rangifer tarandus platyrhynchus</name>
    <name type="common">Svalbard reindeer</name>
    <dbReference type="NCBI Taxonomy" id="3082113"/>
    <lineage>
        <taxon>Eukaryota</taxon>
        <taxon>Metazoa</taxon>
        <taxon>Chordata</taxon>
        <taxon>Craniata</taxon>
        <taxon>Vertebrata</taxon>
        <taxon>Euteleostomi</taxon>
        <taxon>Mammalia</taxon>
        <taxon>Eutheria</taxon>
        <taxon>Laurasiatheria</taxon>
        <taxon>Artiodactyla</taxon>
        <taxon>Ruminantia</taxon>
        <taxon>Pecora</taxon>
        <taxon>Cervidae</taxon>
        <taxon>Odocoileinae</taxon>
        <taxon>Rangifer</taxon>
    </lineage>
</organism>
<feature type="non-terminal residue" evidence="1">
    <location>
        <position position="1"/>
    </location>
</feature>
<evidence type="ECO:0000313" key="2">
    <source>
        <dbReference type="Proteomes" id="UP001176941"/>
    </source>
</evidence>
<sequence length="199" mass="21596">LAWRTVPPAYRSRSRKSSRCCGVRRGSNIWPRILARCRGIWLSPPPAPPSTPLTAHALRPPRAFCRGCESGKGRPSLTQTHCRWNSADSTTCLERPQDEEYLPDLLPSAGEPQGSSGSRMFCTSNPSCDAVPVPTLYNGTGRYVVRCLLHLSASAGTRNAASKSTAAVLLRIDRLQFLVCQHSKPAVALVAASTPKVCR</sequence>
<accession>A0ABN8XKR4</accession>
<protein>
    <submittedName>
        <fullName evidence="1">Uncharacterized protein</fullName>
    </submittedName>
</protein>
<dbReference type="Proteomes" id="UP001176941">
    <property type="component" value="Unassembled WGS sequence"/>
</dbReference>
<gene>
    <name evidence="1" type="ORF">MRATA1EN1_LOCUS31046</name>
</gene>
<evidence type="ECO:0000313" key="1">
    <source>
        <dbReference type="EMBL" id="CAI9149428.1"/>
    </source>
</evidence>
<reference evidence="1" key="1">
    <citation type="submission" date="2023-04" db="EMBL/GenBank/DDBJ databases">
        <authorList>
            <consortium name="ELIXIR-Norway"/>
        </authorList>
    </citation>
    <scope>NUCLEOTIDE SEQUENCE [LARGE SCALE GENOMIC DNA]</scope>
</reference>
<keyword evidence="2" id="KW-1185">Reference proteome</keyword>
<name>A0ABN8XKR4_RANTA</name>
<dbReference type="EMBL" id="CATKSN020000303">
    <property type="protein sequence ID" value="CAI9149428.1"/>
    <property type="molecule type" value="Genomic_DNA"/>
</dbReference>
<proteinExistence type="predicted"/>